<feature type="compositionally biased region" description="Low complexity" evidence="1">
    <location>
        <begin position="941"/>
        <end position="996"/>
    </location>
</feature>
<feature type="compositionally biased region" description="Low complexity" evidence="1">
    <location>
        <begin position="166"/>
        <end position="179"/>
    </location>
</feature>
<dbReference type="Gene3D" id="3.10.390.10">
    <property type="entry name" value="SAND domain-like"/>
    <property type="match status" value="1"/>
</dbReference>
<feature type="region of interest" description="Disordered" evidence="1">
    <location>
        <begin position="665"/>
        <end position="720"/>
    </location>
</feature>
<feature type="region of interest" description="Disordered" evidence="1">
    <location>
        <begin position="903"/>
        <end position="996"/>
    </location>
</feature>
<dbReference type="Proteomes" id="UP000612055">
    <property type="component" value="Unassembled WGS sequence"/>
</dbReference>
<feature type="compositionally biased region" description="Low complexity" evidence="1">
    <location>
        <begin position="903"/>
        <end position="926"/>
    </location>
</feature>
<gene>
    <name evidence="2" type="ORF">HYH03_011037</name>
</gene>
<organism evidence="2 3">
    <name type="scientific">Edaphochlamys debaryana</name>
    <dbReference type="NCBI Taxonomy" id="47281"/>
    <lineage>
        <taxon>Eukaryota</taxon>
        <taxon>Viridiplantae</taxon>
        <taxon>Chlorophyta</taxon>
        <taxon>core chlorophytes</taxon>
        <taxon>Chlorophyceae</taxon>
        <taxon>CS clade</taxon>
        <taxon>Chlamydomonadales</taxon>
        <taxon>Chlamydomonadales incertae sedis</taxon>
        <taxon>Edaphochlamys</taxon>
    </lineage>
</organism>
<feature type="region of interest" description="Disordered" evidence="1">
    <location>
        <begin position="1"/>
        <end position="47"/>
    </location>
</feature>
<dbReference type="AlphaFoldDB" id="A0A836BW49"/>
<feature type="compositionally biased region" description="Low complexity" evidence="1">
    <location>
        <begin position="710"/>
        <end position="720"/>
    </location>
</feature>
<feature type="compositionally biased region" description="Gly residues" evidence="1">
    <location>
        <begin position="841"/>
        <end position="857"/>
    </location>
</feature>
<sequence>MDSRHEMLLGGQTSGTVDPGAPPDHGAPPGRNRRMGQAAYSSGGTDPFHNLPDTLLLAAASGSGGQLMPTATHLYSSGGSGGSGNGSKPRRMAYALYNASAGPTHTGISMNSEEPAIDNMQQAHNTAPLPAVLKPGPAPIAFSPPNTSDAAAAARGPDHMHPAPSPHLQLAPSAAAPLPRRTGDARAQPASVSAPLPRPCLTARDLSAAALCQVLTAVSAASLPNLKLPQPVTVQVSSKKRKGGAEAAAEGAEDGRTTRGTVGVFYPQLYLTGGDCIESGGQLMSRGRFERLAGSATAKWHVSIKVVPSGMTLGKWLQQHGLPVLQAAPRKPKVCASTPGAVGAALVGEEGAEEDHGSTASAGNPPTTSSSGPGPESMGAEPAGRAAAWAAEDRSGGSAHAAPLQYQQGSADLGPLPSSGDGWRPAPSWRHAVSSAGAGSGSGGAASGSAGTGARLLQHSASASLAPGPGSRPHYATANVLTASGTASQLGGTRSGTLPAAHAASFGGRSSGMPPPAPPDAASQPGSGAYGAASGSLAPHGRGHTDFTRHSLPRASTESPWRLPPERDPSFDMPPPGRSLMAGPGPGPGPDFGWGQGSGASAGPSAGANAQLAPAQDPEAARYAARRALSGAASGLAAQRGCGFTFLTAGSGLLESGEQAGVTRAAGLQPPQPVPRMLSSLGGAGQDSSGPRRSGPGGLRGWPPAPSLTSLPPGAGSSCASASATAMEDFSGGGSSVRVAPGSLATTSAFASPLPTGTVPPGGCDWLNLPAVLPEWAQARLSGNGTTTLVSQLLSRNSLRGEQRHNSLLGTLGPPEVQSPGLSLTDLGLEVGEPWGAWTGGAGAGAGMGRGGGGGGAVPDRQPLLRMPQGPGIDPSERARLLNANAAMAPRPQQALPVSLRLPQQRPQQQPSAGGAAPAGWAQQMPLQAQERDRQPQAPSWQQQGWTQQEGWQQQEQGWQQQQPQGADLWPQEQQQGWPQEQQQGWPQEQQQGWRT</sequence>
<dbReference type="EMBL" id="JAEHOE010000060">
    <property type="protein sequence ID" value="KAG2490647.1"/>
    <property type="molecule type" value="Genomic_DNA"/>
</dbReference>
<evidence type="ECO:0000313" key="2">
    <source>
        <dbReference type="EMBL" id="KAG2490647.1"/>
    </source>
</evidence>
<evidence type="ECO:0000313" key="3">
    <source>
        <dbReference type="Proteomes" id="UP000612055"/>
    </source>
</evidence>
<feature type="compositionally biased region" description="Low complexity" evidence="1">
    <location>
        <begin position="520"/>
        <end position="538"/>
    </location>
</feature>
<name>A0A836BW49_9CHLO</name>
<feature type="compositionally biased region" description="Low complexity" evidence="1">
    <location>
        <begin position="358"/>
        <end position="390"/>
    </location>
</feature>
<dbReference type="InterPro" id="IPR010919">
    <property type="entry name" value="SAND-like_dom_sf"/>
</dbReference>
<protein>
    <submittedName>
        <fullName evidence="2">Uncharacterized protein</fullName>
    </submittedName>
</protein>
<feature type="compositionally biased region" description="Gly residues" evidence="1">
    <location>
        <begin position="590"/>
        <end position="600"/>
    </location>
</feature>
<feature type="region of interest" description="Disordered" evidence="1">
    <location>
        <begin position="349"/>
        <end position="453"/>
    </location>
</feature>
<feature type="region of interest" description="Disordered" evidence="1">
    <location>
        <begin position="841"/>
        <end position="877"/>
    </location>
</feature>
<accession>A0A836BW49</accession>
<feature type="region of interest" description="Disordered" evidence="1">
    <location>
        <begin position="487"/>
        <end position="614"/>
    </location>
</feature>
<reference evidence="2" key="1">
    <citation type="journal article" date="2020" name="bioRxiv">
        <title>Comparative genomics of Chlamydomonas.</title>
        <authorList>
            <person name="Craig R.J."/>
            <person name="Hasan A.R."/>
            <person name="Ness R.W."/>
            <person name="Keightley P.D."/>
        </authorList>
    </citation>
    <scope>NUCLEOTIDE SEQUENCE</scope>
    <source>
        <strain evidence="2">CCAP 11/70</strain>
    </source>
</reference>
<feature type="region of interest" description="Disordered" evidence="1">
    <location>
        <begin position="139"/>
        <end position="193"/>
    </location>
</feature>
<feature type="compositionally biased region" description="Low complexity" evidence="1">
    <location>
        <begin position="601"/>
        <end position="610"/>
    </location>
</feature>
<evidence type="ECO:0000256" key="1">
    <source>
        <dbReference type="SAM" id="MobiDB-lite"/>
    </source>
</evidence>
<comment type="caution">
    <text evidence="2">The sequence shown here is derived from an EMBL/GenBank/DDBJ whole genome shotgun (WGS) entry which is preliminary data.</text>
</comment>
<proteinExistence type="predicted"/>
<keyword evidence="3" id="KW-1185">Reference proteome</keyword>
<feature type="compositionally biased region" description="Polar residues" evidence="1">
    <location>
        <begin position="487"/>
        <end position="496"/>
    </location>
</feature>